<dbReference type="PANTHER" id="PTHR38682">
    <property type="entry name" value="V-TYPE ATP SYNTHASE SUBUNIT C"/>
    <property type="match status" value="1"/>
</dbReference>
<dbReference type="InterPro" id="IPR050873">
    <property type="entry name" value="V-ATPase_V0D/AC39_subunit"/>
</dbReference>
<comment type="caution">
    <text evidence="4">The sequence shown here is derived from an EMBL/GenBank/DDBJ whole genome shotgun (WGS) entry which is preliminary data.</text>
</comment>
<evidence type="ECO:0000256" key="1">
    <source>
        <dbReference type="ARBA" id="ARBA00006709"/>
    </source>
</evidence>
<comment type="similarity">
    <text evidence="1">Belongs to the V-ATPase V0D/AC39 subunit family.</text>
</comment>
<dbReference type="PANTHER" id="PTHR38682:SF1">
    <property type="entry name" value="V-TYPE ATP SYNTHASE SUBUNIT C"/>
    <property type="match status" value="1"/>
</dbReference>
<dbReference type="Pfam" id="PF01992">
    <property type="entry name" value="vATP-synt_AC39"/>
    <property type="match status" value="1"/>
</dbReference>
<dbReference type="EMBL" id="JAEAGR010000020">
    <property type="protein sequence ID" value="MBH1942347.1"/>
    <property type="molecule type" value="Genomic_DNA"/>
</dbReference>
<accession>A0A8J7H561</accession>
<dbReference type="InterPro" id="IPR036079">
    <property type="entry name" value="ATPase_csu/dsu_sf"/>
</dbReference>
<dbReference type="InterPro" id="IPR044911">
    <property type="entry name" value="V-type_ATPase_csu/dsu_dom_3"/>
</dbReference>
<evidence type="ECO:0000313" key="4">
    <source>
        <dbReference type="EMBL" id="MBH1942347.1"/>
    </source>
</evidence>
<dbReference type="Gene3D" id="1.10.132.50">
    <property type="entry name" value="ATP synthase (C/AC39) subunit, domain 3"/>
    <property type="match status" value="1"/>
</dbReference>
<sequence length="344" mass="40652">MKHFLSFSGINTKVKAMGAKLISPEEFKTIANLEAVSDLIAFLKNHPGYREIFERYDEHELHRADAERIISVGLYLDYAKLYRFANDMQRKDLELFFFRYEVTILKNCIHNIYSSNRSFDLSLFEAFFNKHSDLNVTALAASQSMDEYINHLRGTQYYPLLVKLQNSGNVTTFDYEMHLDIYFFKKTWKLKDRELEDQSHKAFTHRLGTEIDLLNIMWVFRSKSMYHMPSSDIYSFIIPVNYRLTKEQLHRLVESATLDEFMNILKTTHYNSFAGSLHDGTMEHVYRNIITKIYRNNKINYPSSMATVNNYIHEKEAEINRLTTALECIRYGLDPQVKLKYILQ</sequence>
<dbReference type="GO" id="GO:0046961">
    <property type="term" value="F:proton-transporting ATPase activity, rotational mechanism"/>
    <property type="evidence" value="ECO:0007669"/>
    <property type="project" value="InterPro"/>
</dbReference>
<name>A0A8J7H561_9FIRM</name>
<dbReference type="RefSeq" id="WP_197662600.1">
    <property type="nucleotide sequence ID" value="NZ_JAEAGR010000020.1"/>
</dbReference>
<organism evidence="4 5">
    <name type="scientific">Mobilitalea sibirica</name>
    <dbReference type="NCBI Taxonomy" id="1462919"/>
    <lineage>
        <taxon>Bacteria</taxon>
        <taxon>Bacillati</taxon>
        <taxon>Bacillota</taxon>
        <taxon>Clostridia</taxon>
        <taxon>Lachnospirales</taxon>
        <taxon>Lachnospiraceae</taxon>
        <taxon>Mobilitalea</taxon>
    </lineage>
</organism>
<evidence type="ECO:0000313" key="5">
    <source>
        <dbReference type="Proteomes" id="UP000623269"/>
    </source>
</evidence>
<dbReference type="Gene3D" id="1.20.1690.10">
    <property type="entry name" value="V-type ATP synthase subunit C domain"/>
    <property type="match status" value="2"/>
</dbReference>
<keyword evidence="3" id="KW-0406">Ion transport</keyword>
<dbReference type="InterPro" id="IPR035067">
    <property type="entry name" value="V-type_ATPase_csu/dsu"/>
</dbReference>
<reference evidence="4" key="1">
    <citation type="submission" date="2020-12" db="EMBL/GenBank/DDBJ databases">
        <title>M. sibirica DSM 26468T genome.</title>
        <authorList>
            <person name="Thieme N."/>
            <person name="Rettenmaier R."/>
            <person name="Zverlov V."/>
            <person name="Liebl W."/>
        </authorList>
    </citation>
    <scope>NUCLEOTIDE SEQUENCE</scope>
    <source>
        <strain evidence="4">DSM 26468</strain>
    </source>
</reference>
<dbReference type="InterPro" id="IPR002843">
    <property type="entry name" value="ATPase_V0-cplx_csu/dsu"/>
</dbReference>
<evidence type="ECO:0000256" key="2">
    <source>
        <dbReference type="ARBA" id="ARBA00022448"/>
    </source>
</evidence>
<evidence type="ECO:0000256" key="3">
    <source>
        <dbReference type="ARBA" id="ARBA00023065"/>
    </source>
</evidence>
<keyword evidence="2" id="KW-0813">Transport</keyword>
<protein>
    <submittedName>
        <fullName evidence="4">V-type ATPase subunit</fullName>
    </submittedName>
</protein>
<keyword evidence="5" id="KW-1185">Reference proteome</keyword>
<dbReference type="Proteomes" id="UP000623269">
    <property type="component" value="Unassembled WGS sequence"/>
</dbReference>
<proteinExistence type="inferred from homology"/>
<gene>
    <name evidence="4" type="ORF">I5677_15705</name>
</gene>
<dbReference type="SUPFAM" id="SSF103486">
    <property type="entry name" value="V-type ATP synthase subunit C"/>
    <property type="match status" value="1"/>
</dbReference>
<dbReference type="AlphaFoldDB" id="A0A8J7H561"/>